<evidence type="ECO:0000256" key="4">
    <source>
        <dbReference type="ARBA" id="ARBA00022840"/>
    </source>
</evidence>
<dbReference type="SMART" id="SM00220">
    <property type="entry name" value="S_TKc"/>
    <property type="match status" value="1"/>
</dbReference>
<feature type="transmembrane region" description="Helical" evidence="7">
    <location>
        <begin position="557"/>
        <end position="585"/>
    </location>
</feature>
<dbReference type="Pfam" id="PF00069">
    <property type="entry name" value="Pkinase"/>
    <property type="match status" value="1"/>
</dbReference>
<feature type="compositionally biased region" description="Polar residues" evidence="6">
    <location>
        <begin position="433"/>
        <end position="448"/>
    </location>
</feature>
<keyword evidence="4 5" id="KW-0067">ATP-binding</keyword>
<dbReference type="GO" id="GO:0005524">
    <property type="term" value="F:ATP binding"/>
    <property type="evidence" value="ECO:0007669"/>
    <property type="project" value="UniProtKB-UniRule"/>
</dbReference>
<dbReference type="Proteomes" id="UP000229907">
    <property type="component" value="Chromosome"/>
</dbReference>
<dbReference type="PROSITE" id="PS00107">
    <property type="entry name" value="PROTEIN_KINASE_ATP"/>
    <property type="match status" value="1"/>
</dbReference>
<organism evidence="9 10">
    <name type="scientific">Bifidobacterium choerinum</name>
    <dbReference type="NCBI Taxonomy" id="35760"/>
    <lineage>
        <taxon>Bacteria</taxon>
        <taxon>Bacillati</taxon>
        <taxon>Actinomycetota</taxon>
        <taxon>Actinomycetes</taxon>
        <taxon>Bifidobacteriales</taxon>
        <taxon>Bifidobacteriaceae</taxon>
        <taxon>Bifidobacterium</taxon>
    </lineage>
</organism>
<evidence type="ECO:0000256" key="2">
    <source>
        <dbReference type="ARBA" id="ARBA00022741"/>
    </source>
</evidence>
<dbReference type="Gene3D" id="1.10.510.10">
    <property type="entry name" value="Transferase(Phosphotransferase) domain 1"/>
    <property type="match status" value="1"/>
</dbReference>
<evidence type="ECO:0000256" key="7">
    <source>
        <dbReference type="SAM" id="Phobius"/>
    </source>
</evidence>
<feature type="transmembrane region" description="Helical" evidence="7">
    <location>
        <begin position="503"/>
        <end position="536"/>
    </location>
</feature>
<feature type="region of interest" description="Disordered" evidence="6">
    <location>
        <begin position="419"/>
        <end position="470"/>
    </location>
</feature>
<evidence type="ECO:0000256" key="1">
    <source>
        <dbReference type="ARBA" id="ARBA00022679"/>
    </source>
</evidence>
<dbReference type="InterPro" id="IPR000719">
    <property type="entry name" value="Prot_kinase_dom"/>
</dbReference>
<gene>
    <name evidence="9" type="ORF">BcFMB_02305</name>
</gene>
<evidence type="ECO:0000256" key="6">
    <source>
        <dbReference type="SAM" id="MobiDB-lite"/>
    </source>
</evidence>
<dbReference type="PROSITE" id="PS50011">
    <property type="entry name" value="PROTEIN_KINASE_DOM"/>
    <property type="match status" value="1"/>
</dbReference>
<dbReference type="GO" id="GO:0004674">
    <property type="term" value="F:protein serine/threonine kinase activity"/>
    <property type="evidence" value="ECO:0007669"/>
    <property type="project" value="TreeGrafter"/>
</dbReference>
<feature type="binding site" evidence="5">
    <location>
        <position position="46"/>
    </location>
    <ligand>
        <name>ATP</name>
        <dbReference type="ChEBI" id="CHEBI:30616"/>
    </ligand>
</feature>
<dbReference type="RefSeq" id="WP_099720940.1">
    <property type="nucleotide sequence ID" value="NZ_CP018044.1"/>
</dbReference>
<keyword evidence="7" id="KW-1133">Transmembrane helix</keyword>
<feature type="domain" description="Protein kinase" evidence="8">
    <location>
        <begin position="18"/>
        <end position="289"/>
    </location>
</feature>
<reference evidence="9 10" key="1">
    <citation type="submission" date="2016-11" db="EMBL/GenBank/DDBJ databases">
        <title>complete genome sequence of Bifidobacterium choerinum strain FMB-1.</title>
        <authorList>
            <person name="Park C.-S."/>
            <person name="Jung D.-H."/>
            <person name="Choi D.-S."/>
        </authorList>
    </citation>
    <scope>NUCLEOTIDE SEQUENCE [LARGE SCALE GENOMIC DNA]</scope>
    <source>
        <strain evidence="9 10">FMB-1</strain>
    </source>
</reference>
<evidence type="ECO:0000259" key="8">
    <source>
        <dbReference type="PROSITE" id="PS50011"/>
    </source>
</evidence>
<feature type="transmembrane region" description="Helical" evidence="7">
    <location>
        <begin position="679"/>
        <end position="705"/>
    </location>
</feature>
<keyword evidence="2 5" id="KW-0547">Nucleotide-binding</keyword>
<evidence type="ECO:0000256" key="3">
    <source>
        <dbReference type="ARBA" id="ARBA00022777"/>
    </source>
</evidence>
<dbReference type="EMBL" id="CP018044">
    <property type="protein sequence ID" value="ATU19949.1"/>
    <property type="molecule type" value="Genomic_DNA"/>
</dbReference>
<accession>A0A2D3D466</accession>
<name>A0A2D3D466_9BIFI</name>
<dbReference type="SUPFAM" id="SSF56112">
    <property type="entry name" value="Protein kinase-like (PK-like)"/>
    <property type="match status" value="1"/>
</dbReference>
<dbReference type="Gene3D" id="3.30.200.20">
    <property type="entry name" value="Phosphorylase Kinase, domain 1"/>
    <property type="match status" value="1"/>
</dbReference>
<dbReference type="InterPro" id="IPR011009">
    <property type="entry name" value="Kinase-like_dom_sf"/>
</dbReference>
<evidence type="ECO:0000313" key="10">
    <source>
        <dbReference type="Proteomes" id="UP000229907"/>
    </source>
</evidence>
<dbReference type="AlphaFoldDB" id="A0A2D3D466"/>
<dbReference type="KEGG" id="bcho:BcFMB_02305"/>
<dbReference type="InterPro" id="IPR008271">
    <property type="entry name" value="Ser/Thr_kinase_AS"/>
</dbReference>
<feature type="compositionally biased region" description="Low complexity" evidence="6">
    <location>
        <begin position="419"/>
        <end position="428"/>
    </location>
</feature>
<evidence type="ECO:0000313" key="9">
    <source>
        <dbReference type="EMBL" id="ATU19949.1"/>
    </source>
</evidence>
<keyword evidence="7" id="KW-0472">Membrane</keyword>
<protein>
    <recommendedName>
        <fullName evidence="8">Protein kinase domain-containing protein</fullName>
    </recommendedName>
</protein>
<feature type="compositionally biased region" description="Low complexity" evidence="6">
    <location>
        <begin position="449"/>
        <end position="459"/>
    </location>
</feature>
<feature type="compositionally biased region" description="Low complexity" evidence="6">
    <location>
        <begin position="340"/>
        <end position="350"/>
    </location>
</feature>
<keyword evidence="7" id="KW-0812">Transmembrane</keyword>
<dbReference type="CDD" id="cd14014">
    <property type="entry name" value="STKc_PknB_like"/>
    <property type="match status" value="1"/>
</dbReference>
<dbReference type="PANTHER" id="PTHR43289">
    <property type="entry name" value="MITOGEN-ACTIVATED PROTEIN KINASE KINASE KINASE 20-RELATED"/>
    <property type="match status" value="1"/>
</dbReference>
<keyword evidence="1" id="KW-0808">Transferase</keyword>
<keyword evidence="3" id="KW-0418">Kinase</keyword>
<dbReference type="InterPro" id="IPR017441">
    <property type="entry name" value="Protein_kinase_ATP_BS"/>
</dbReference>
<feature type="transmembrane region" description="Helical" evidence="7">
    <location>
        <begin position="623"/>
        <end position="643"/>
    </location>
</feature>
<dbReference type="PANTHER" id="PTHR43289:SF34">
    <property type="entry name" value="SERINE_THREONINE-PROTEIN KINASE YBDM-RELATED"/>
    <property type="match status" value="1"/>
</dbReference>
<feature type="region of interest" description="Disordered" evidence="6">
    <location>
        <begin position="327"/>
        <end position="369"/>
    </location>
</feature>
<proteinExistence type="predicted"/>
<sequence length="710" mass="75518">MSDLHALNLQPGDIVGGYTLDARLGAGAMGSVWRVTDGGGTSYAMKILRDSLNDEAVDEEGRRAQTTARERLRREAMALKRIKDPGVCSIVDMELDDSLAFIVTELIEGDNLRQDVAQNGRYTGSDLERLAEKLIAAMHAVHAAGIVHRDIKPTNVMVSVTGPILVDFGIAMGEGESHVTSTGLVMGTPGFIAPEIIEGQEANEATDWWSTASVLAFAATGAPVFGTQPMLAVLQREAAGNANLQGLPPRTLQAFRSALSPHPEERCTPDELLDAISADAWEAESHLPFEAAAPATGATFRKNESVHNPRSLWRAQSMPTASILFPGGRPRAAAQEDAGARSGAGMRSAAPLDPPRPPTATRPLEAATTPLVQPMTMPAGTAATRVLPTDADAADVEATQVIGPIEQPTVALTAAPDMAAQDAQPQSAGPGQEATQVLRSATSAPSWRTVQTQQDTQTDARPQSDMQPPEQAYVQPTFAQTPQDAAPANPTPRYMSRGRLACLLLLVPFAVFAASMPVVALIVASMTLWVLMAVGYNADAQNTRIRRRQGERRGSDMALRAISFPWHLLKSVLFIIPTILALWLADALVTALATLVCALPRYETALPIFGGSLTVAVPDAAPASMTGAACAIAFAAGWLFVVLGPWSSPIRLGAGHLLGLTQRERERVQLPAQQNRRQWVWLAIAIAGTCAAAINVEVSPAVAWWPLLPW</sequence>
<evidence type="ECO:0000256" key="5">
    <source>
        <dbReference type="PROSITE-ProRule" id="PRU10141"/>
    </source>
</evidence>
<dbReference type="PROSITE" id="PS00108">
    <property type="entry name" value="PROTEIN_KINASE_ST"/>
    <property type="match status" value="1"/>
</dbReference>